<evidence type="ECO:0000313" key="2">
    <source>
        <dbReference type="EMBL" id="UPV73197.1"/>
    </source>
</evidence>
<dbReference type="RefSeq" id="WP_248649253.1">
    <property type="nucleotide sequence ID" value="NZ_CP096659.1"/>
</dbReference>
<organism evidence="2 3">
    <name type="scientific">Halorussus limi</name>
    <dbReference type="NCBI Taxonomy" id="2938695"/>
    <lineage>
        <taxon>Archaea</taxon>
        <taxon>Methanobacteriati</taxon>
        <taxon>Methanobacteriota</taxon>
        <taxon>Stenosarchaea group</taxon>
        <taxon>Halobacteria</taxon>
        <taxon>Halobacteriales</taxon>
        <taxon>Haladaptataceae</taxon>
        <taxon>Halorussus</taxon>
    </lineage>
</organism>
<dbReference type="AlphaFoldDB" id="A0A8U0HQM9"/>
<keyword evidence="3" id="KW-1185">Reference proteome</keyword>
<protein>
    <submittedName>
        <fullName evidence="2">Uncharacterized protein</fullName>
    </submittedName>
</protein>
<feature type="region of interest" description="Disordered" evidence="1">
    <location>
        <begin position="1"/>
        <end position="30"/>
    </location>
</feature>
<sequence>MASTEIESLPPLPWLRREDNGTTARRRLTPYANDAADTTLVVEVGLAMATVTSCPPPLSTPIHFTPTFEEREYVYILETAS</sequence>
<accession>A0A8U0HQM9</accession>
<evidence type="ECO:0000313" key="3">
    <source>
        <dbReference type="Proteomes" id="UP000830729"/>
    </source>
</evidence>
<name>A0A8U0HQM9_9EURY</name>
<gene>
    <name evidence="2" type="ORF">M0R89_11625</name>
</gene>
<reference evidence="2 3" key="1">
    <citation type="submission" date="2022-04" db="EMBL/GenBank/DDBJ databases">
        <title>Diverse halophilic archaea isolated from saline environments.</title>
        <authorList>
            <person name="Cui H.-L."/>
        </authorList>
    </citation>
    <scope>NUCLEOTIDE SEQUENCE [LARGE SCALE GENOMIC DNA]</scope>
    <source>
        <strain evidence="2 3">XZYJT49</strain>
    </source>
</reference>
<evidence type="ECO:0000256" key="1">
    <source>
        <dbReference type="SAM" id="MobiDB-lite"/>
    </source>
</evidence>
<dbReference type="EMBL" id="CP096659">
    <property type="protein sequence ID" value="UPV73197.1"/>
    <property type="molecule type" value="Genomic_DNA"/>
</dbReference>
<proteinExistence type="predicted"/>
<dbReference type="Proteomes" id="UP000830729">
    <property type="component" value="Chromosome"/>
</dbReference>
<dbReference type="GeneID" id="72185858"/>
<dbReference type="KEGG" id="halx:M0R89_11625"/>